<keyword evidence="4" id="KW-0548">Nucleotidyltransferase</keyword>
<evidence type="ECO:0000256" key="4">
    <source>
        <dbReference type="ARBA" id="ARBA00022695"/>
    </source>
</evidence>
<proteinExistence type="inferred from homology"/>
<keyword evidence="6" id="KW-0594">Phospholipid biosynthesis</keyword>
<dbReference type="InterPro" id="IPR004821">
    <property type="entry name" value="Cyt_trans-like"/>
</dbReference>
<evidence type="ECO:0000256" key="5">
    <source>
        <dbReference type="ARBA" id="ARBA00023098"/>
    </source>
</evidence>
<feature type="compositionally biased region" description="Low complexity" evidence="9">
    <location>
        <begin position="359"/>
        <end position="377"/>
    </location>
</feature>
<accession>A0A8J4V387</accession>
<dbReference type="EC" id="2.7.7.15" evidence="8"/>
<dbReference type="GO" id="GO:0031210">
    <property type="term" value="F:phosphatidylcholine binding"/>
    <property type="evidence" value="ECO:0007669"/>
    <property type="project" value="TreeGrafter"/>
</dbReference>
<evidence type="ECO:0000256" key="2">
    <source>
        <dbReference type="ARBA" id="ARBA00022516"/>
    </source>
</evidence>
<name>A0A8J4V387_9MYCE</name>
<evidence type="ECO:0000313" key="11">
    <source>
        <dbReference type="EMBL" id="KAF2076618.1"/>
    </source>
</evidence>
<comment type="similarity">
    <text evidence="1">Belongs to the cytidylyltransferase family.</text>
</comment>
<evidence type="ECO:0000256" key="3">
    <source>
        <dbReference type="ARBA" id="ARBA00022679"/>
    </source>
</evidence>
<feature type="region of interest" description="Disordered" evidence="9">
    <location>
        <begin position="356"/>
        <end position="393"/>
    </location>
</feature>
<evidence type="ECO:0000313" key="12">
    <source>
        <dbReference type="Proteomes" id="UP000695562"/>
    </source>
</evidence>
<keyword evidence="7" id="KW-1208">Phospholipid metabolism</keyword>
<keyword evidence="5" id="KW-0443">Lipid metabolism</keyword>
<feature type="compositionally biased region" description="Low complexity" evidence="9">
    <location>
        <begin position="76"/>
        <end position="102"/>
    </location>
</feature>
<dbReference type="Proteomes" id="UP000695562">
    <property type="component" value="Unassembled WGS sequence"/>
</dbReference>
<evidence type="ECO:0000256" key="7">
    <source>
        <dbReference type="ARBA" id="ARBA00023264"/>
    </source>
</evidence>
<evidence type="ECO:0000256" key="1">
    <source>
        <dbReference type="ARBA" id="ARBA00010101"/>
    </source>
</evidence>
<dbReference type="InterPro" id="IPR045049">
    <property type="entry name" value="Pcy1-like"/>
</dbReference>
<evidence type="ECO:0000259" key="10">
    <source>
        <dbReference type="Pfam" id="PF01467"/>
    </source>
</evidence>
<organism evidence="11 12">
    <name type="scientific">Polysphondylium violaceum</name>
    <dbReference type="NCBI Taxonomy" id="133409"/>
    <lineage>
        <taxon>Eukaryota</taxon>
        <taxon>Amoebozoa</taxon>
        <taxon>Evosea</taxon>
        <taxon>Eumycetozoa</taxon>
        <taxon>Dictyostelia</taxon>
        <taxon>Dictyosteliales</taxon>
        <taxon>Dictyosteliaceae</taxon>
        <taxon>Polysphondylium</taxon>
    </lineage>
</organism>
<evidence type="ECO:0000256" key="6">
    <source>
        <dbReference type="ARBA" id="ARBA00023209"/>
    </source>
</evidence>
<dbReference type="SUPFAM" id="SSF52374">
    <property type="entry name" value="Nucleotidylyl transferase"/>
    <property type="match status" value="1"/>
</dbReference>
<protein>
    <recommendedName>
        <fullName evidence="8">choline-phosphate cytidylyltransferase</fullName>
        <ecNumber evidence="8">2.7.7.15</ecNumber>
    </recommendedName>
</protein>
<dbReference type="InterPro" id="IPR041723">
    <property type="entry name" value="CCT"/>
</dbReference>
<evidence type="ECO:0000256" key="9">
    <source>
        <dbReference type="SAM" id="MobiDB-lite"/>
    </source>
</evidence>
<dbReference type="Gene3D" id="3.40.50.620">
    <property type="entry name" value="HUPs"/>
    <property type="match status" value="1"/>
</dbReference>
<dbReference type="GO" id="GO:0004105">
    <property type="term" value="F:choline-phosphate cytidylyltransferase activity"/>
    <property type="evidence" value="ECO:0007669"/>
    <property type="project" value="UniProtKB-EC"/>
</dbReference>
<sequence>MSSKQNTPRAKQIVTPKKNNKVLEVPKTPTNNSIHPSSVVNTTPKSVQNANGNNNKNTDTPQLTKSQKKRLKLQNKKANNNNTPVKPETTTTTTTTTTKNVTPSKQKDTTMKNKQSQTEEPIKKIRVYADGIYDLFHFGHARSLQQAKLLFENTHLIVGVCNDEITHKLKGKTVMNHQERAESLRHCKWVDEVVENAPWIVTQEFIDQHNIDFVAHGEDLCLDKDGNDVYQFVKDKGQFKTIKRTDGISTSDIILRIVKDYDSYVKRNLARGYSGKDMNVGVFKEKALQVEEKINQIKSRVKVWSDQTENTIVQFLQRFSNRLPKNWETKLKTLSPQSSYDAADQLEVIIDQEDMDHNSISSPPHTPSFTSFSNNNNADHQDQEMLPNPTAAV</sequence>
<comment type="caution">
    <text evidence="11">The sequence shown here is derived from an EMBL/GenBank/DDBJ whole genome shotgun (WGS) entry which is preliminary data.</text>
</comment>
<feature type="compositionally biased region" description="Polar residues" evidence="9">
    <location>
        <begin position="28"/>
        <end position="48"/>
    </location>
</feature>
<keyword evidence="12" id="KW-1185">Reference proteome</keyword>
<reference evidence="11" key="1">
    <citation type="submission" date="2020-01" db="EMBL/GenBank/DDBJ databases">
        <title>Development of genomics and gene disruption for Polysphondylium violaceum indicates a role for the polyketide synthase stlB in stalk morphogenesis.</title>
        <authorList>
            <person name="Narita B."/>
            <person name="Kawabe Y."/>
            <person name="Kin K."/>
            <person name="Saito T."/>
            <person name="Gibbs R."/>
            <person name="Kuspa A."/>
            <person name="Muzny D."/>
            <person name="Queller D."/>
            <person name="Richards S."/>
            <person name="Strassman J."/>
            <person name="Sucgang R."/>
            <person name="Worley K."/>
            <person name="Schaap P."/>
        </authorList>
    </citation>
    <scope>NUCLEOTIDE SEQUENCE</scope>
    <source>
        <strain evidence="11">QSvi11</strain>
    </source>
</reference>
<dbReference type="AlphaFoldDB" id="A0A8J4V387"/>
<dbReference type="Pfam" id="PF01467">
    <property type="entry name" value="CTP_transf_like"/>
    <property type="match status" value="1"/>
</dbReference>
<dbReference type="PANTHER" id="PTHR10739:SF13">
    <property type="entry name" value="CHOLINE-PHOSPHATE CYTIDYLYLTRANSFERASE"/>
    <property type="match status" value="1"/>
</dbReference>
<keyword evidence="2" id="KW-0444">Lipid biosynthesis</keyword>
<feature type="region of interest" description="Disordered" evidence="9">
    <location>
        <begin position="1"/>
        <end position="118"/>
    </location>
</feature>
<keyword evidence="3" id="KW-0808">Transferase</keyword>
<dbReference type="EMBL" id="AJWJ01000055">
    <property type="protein sequence ID" value="KAF2076618.1"/>
    <property type="molecule type" value="Genomic_DNA"/>
</dbReference>
<dbReference type="OrthoDB" id="17102at2759"/>
<gene>
    <name evidence="11" type="ORF">CYY_002104</name>
</gene>
<dbReference type="CDD" id="cd02174">
    <property type="entry name" value="CCT"/>
    <property type="match status" value="1"/>
</dbReference>
<dbReference type="InterPro" id="IPR014729">
    <property type="entry name" value="Rossmann-like_a/b/a_fold"/>
</dbReference>
<evidence type="ECO:0000256" key="8">
    <source>
        <dbReference type="ARBA" id="ARBA00026101"/>
    </source>
</evidence>
<feature type="domain" description="Cytidyltransferase-like" evidence="10">
    <location>
        <begin position="128"/>
        <end position="254"/>
    </location>
</feature>
<dbReference type="NCBIfam" id="TIGR00125">
    <property type="entry name" value="cyt_tran_rel"/>
    <property type="match status" value="1"/>
</dbReference>
<dbReference type="PANTHER" id="PTHR10739">
    <property type="entry name" value="CYTIDYLYLTRANSFERASE"/>
    <property type="match status" value="1"/>
</dbReference>
<feature type="compositionally biased region" description="Basic residues" evidence="9">
    <location>
        <begin position="66"/>
        <end position="75"/>
    </location>
</feature>